<evidence type="ECO:0000256" key="10">
    <source>
        <dbReference type="HAMAP-Rule" id="MF_00240"/>
    </source>
</evidence>
<name>A0A432XA25_9GAMM</name>
<evidence type="ECO:0000256" key="7">
    <source>
        <dbReference type="ARBA" id="ARBA00022764"/>
    </source>
</evidence>
<evidence type="ECO:0000256" key="5">
    <source>
        <dbReference type="ARBA" id="ARBA00022448"/>
    </source>
</evidence>
<dbReference type="InterPro" id="IPR018323">
    <property type="entry name" value="OM_lipoprot_carrier_LolA_Pbac"/>
</dbReference>
<dbReference type="GO" id="GO:0030288">
    <property type="term" value="C:outer membrane-bounded periplasmic space"/>
    <property type="evidence" value="ECO:0007669"/>
    <property type="project" value="TreeGrafter"/>
</dbReference>
<sequence precursor="true">MCMLLSKAVRRVVGRIFLCVSVAGGMLVTSSLQAQEQSVQAQSLQTLLNQIHTLTGRFEQHIYEYGEPVEVLQGHFALQRPSQLYWETEAPDESVLVADGETVWYYSPFIEQVSLYSQSATMASNPLLVLLENNTWEGFSIEQVAGQWVINGEGEAQGQQLILAFDDNQQLAQIELSDAYGQKSIFHLQQTQLNQPVASETFQFEVPRGVEIDDQRGM</sequence>
<dbReference type="NCBIfam" id="TIGR00547">
    <property type="entry name" value="lolA"/>
    <property type="match status" value="1"/>
</dbReference>
<comment type="subunit">
    <text evidence="3 10">Monomer.</text>
</comment>
<protein>
    <recommendedName>
        <fullName evidence="4 10">Outer-membrane lipoprotein carrier protein</fullName>
    </recommendedName>
</protein>
<evidence type="ECO:0000256" key="4">
    <source>
        <dbReference type="ARBA" id="ARBA00014035"/>
    </source>
</evidence>
<organism evidence="11 12">
    <name type="scientific">Aliidiomarina taiwanensis</name>
    <dbReference type="NCBI Taxonomy" id="946228"/>
    <lineage>
        <taxon>Bacteria</taxon>
        <taxon>Pseudomonadati</taxon>
        <taxon>Pseudomonadota</taxon>
        <taxon>Gammaproteobacteria</taxon>
        <taxon>Alteromonadales</taxon>
        <taxon>Idiomarinaceae</taxon>
        <taxon>Aliidiomarina</taxon>
    </lineage>
</organism>
<keyword evidence="6 10" id="KW-0732">Signal</keyword>
<keyword evidence="9 10" id="KW-0143">Chaperone</keyword>
<comment type="subcellular location">
    <subcellularLocation>
        <location evidence="1 10">Periplasm</location>
    </subcellularLocation>
</comment>
<dbReference type="HAMAP" id="MF_00240">
    <property type="entry name" value="LolA"/>
    <property type="match status" value="1"/>
</dbReference>
<keyword evidence="7 10" id="KW-0574">Periplasm</keyword>
<evidence type="ECO:0000256" key="1">
    <source>
        <dbReference type="ARBA" id="ARBA00004418"/>
    </source>
</evidence>
<accession>A0A432XA25</accession>
<dbReference type="InterPro" id="IPR004564">
    <property type="entry name" value="OM_lipoprot_carrier_LolA-like"/>
</dbReference>
<dbReference type="PANTHER" id="PTHR35869:SF1">
    <property type="entry name" value="OUTER-MEMBRANE LIPOPROTEIN CARRIER PROTEIN"/>
    <property type="match status" value="1"/>
</dbReference>
<proteinExistence type="inferred from homology"/>
<evidence type="ECO:0000256" key="2">
    <source>
        <dbReference type="ARBA" id="ARBA00007615"/>
    </source>
</evidence>
<keyword evidence="11" id="KW-0449">Lipoprotein</keyword>
<comment type="caution">
    <text evidence="11">The sequence shown here is derived from an EMBL/GenBank/DDBJ whole genome shotgun (WGS) entry which is preliminary data.</text>
</comment>
<dbReference type="InterPro" id="IPR029046">
    <property type="entry name" value="LolA/LolB/LppX"/>
</dbReference>
<feature type="chain" id="PRO_5019599586" description="Outer-membrane lipoprotein carrier protein" evidence="10">
    <location>
        <begin position="35"/>
        <end position="218"/>
    </location>
</feature>
<keyword evidence="5 10" id="KW-0813">Transport</keyword>
<dbReference type="EMBL" id="PIPQ01000001">
    <property type="protein sequence ID" value="RUO44091.1"/>
    <property type="molecule type" value="Genomic_DNA"/>
</dbReference>
<evidence type="ECO:0000313" key="11">
    <source>
        <dbReference type="EMBL" id="RUO44091.1"/>
    </source>
</evidence>
<dbReference type="GO" id="GO:0042953">
    <property type="term" value="P:lipoprotein transport"/>
    <property type="evidence" value="ECO:0007669"/>
    <property type="project" value="InterPro"/>
</dbReference>
<dbReference type="AlphaFoldDB" id="A0A432XA25"/>
<gene>
    <name evidence="10 11" type="primary">lolA</name>
    <name evidence="11" type="ORF">CWE15_02645</name>
</gene>
<evidence type="ECO:0000256" key="9">
    <source>
        <dbReference type="ARBA" id="ARBA00023186"/>
    </source>
</evidence>
<dbReference type="Proteomes" id="UP000286976">
    <property type="component" value="Unassembled WGS sequence"/>
</dbReference>
<comment type="function">
    <text evidence="10">Participates in the translocation of lipoproteins from the inner membrane to the outer membrane. Only forms a complex with a lipoprotein if the residue after the N-terminal Cys is not an aspartate (The Asp acts as a targeting signal to indicate that the lipoprotein should stay in the inner membrane).</text>
</comment>
<dbReference type="CDD" id="cd16325">
    <property type="entry name" value="LolA"/>
    <property type="match status" value="1"/>
</dbReference>
<evidence type="ECO:0000313" key="12">
    <source>
        <dbReference type="Proteomes" id="UP000286976"/>
    </source>
</evidence>
<evidence type="ECO:0000256" key="6">
    <source>
        <dbReference type="ARBA" id="ARBA00022729"/>
    </source>
</evidence>
<dbReference type="SUPFAM" id="SSF89392">
    <property type="entry name" value="Prokaryotic lipoproteins and lipoprotein localization factors"/>
    <property type="match status" value="1"/>
</dbReference>
<dbReference type="Pfam" id="PF03548">
    <property type="entry name" value="LolA"/>
    <property type="match status" value="1"/>
</dbReference>
<reference evidence="11 12" key="1">
    <citation type="journal article" date="2011" name="Front. Microbiol.">
        <title>Genomic signatures of strain selection and enhancement in Bacillus atrophaeus var. globigii, a historical biowarfare simulant.</title>
        <authorList>
            <person name="Gibbons H.S."/>
            <person name="Broomall S.M."/>
            <person name="McNew L.A."/>
            <person name="Daligault H."/>
            <person name="Chapman C."/>
            <person name="Bruce D."/>
            <person name="Karavis M."/>
            <person name="Krepps M."/>
            <person name="McGregor P.A."/>
            <person name="Hong C."/>
            <person name="Park K.H."/>
            <person name="Akmal A."/>
            <person name="Feldman A."/>
            <person name="Lin J.S."/>
            <person name="Chang W.E."/>
            <person name="Higgs B.W."/>
            <person name="Demirev P."/>
            <person name="Lindquist J."/>
            <person name="Liem A."/>
            <person name="Fochler E."/>
            <person name="Read T.D."/>
            <person name="Tapia R."/>
            <person name="Johnson S."/>
            <person name="Bishop-Lilly K.A."/>
            <person name="Detter C."/>
            <person name="Han C."/>
            <person name="Sozhamannan S."/>
            <person name="Rosenzweig C.N."/>
            <person name="Skowronski E.W."/>
        </authorList>
    </citation>
    <scope>NUCLEOTIDE SEQUENCE [LARGE SCALE GENOMIC DNA]</scope>
    <source>
        <strain evidence="11 12">AIT1</strain>
    </source>
</reference>
<keyword evidence="8 10" id="KW-0653">Protein transport</keyword>
<dbReference type="Gene3D" id="2.50.20.10">
    <property type="entry name" value="Lipoprotein localisation LolA/LolB/LppX"/>
    <property type="match status" value="1"/>
</dbReference>
<keyword evidence="12" id="KW-1185">Reference proteome</keyword>
<evidence type="ECO:0000256" key="8">
    <source>
        <dbReference type="ARBA" id="ARBA00022927"/>
    </source>
</evidence>
<comment type="similarity">
    <text evidence="2 10">Belongs to the LolA family.</text>
</comment>
<evidence type="ECO:0000256" key="3">
    <source>
        <dbReference type="ARBA" id="ARBA00011245"/>
    </source>
</evidence>
<feature type="signal peptide" evidence="10">
    <location>
        <begin position="1"/>
        <end position="34"/>
    </location>
</feature>
<dbReference type="GO" id="GO:0044874">
    <property type="term" value="P:lipoprotein localization to outer membrane"/>
    <property type="evidence" value="ECO:0007669"/>
    <property type="project" value="UniProtKB-UniRule"/>
</dbReference>
<dbReference type="PANTHER" id="PTHR35869">
    <property type="entry name" value="OUTER-MEMBRANE LIPOPROTEIN CARRIER PROTEIN"/>
    <property type="match status" value="1"/>
</dbReference>